<protein>
    <recommendedName>
        <fullName evidence="1">diguanylate cyclase</fullName>
        <ecNumber evidence="1">2.7.7.65</ecNumber>
    </recommendedName>
</protein>
<evidence type="ECO:0000313" key="5">
    <source>
        <dbReference type="EMBL" id="MBV7378092.1"/>
    </source>
</evidence>
<reference evidence="5 6" key="1">
    <citation type="submission" date="2021-05" db="EMBL/GenBank/DDBJ databases">
        <title>Culturable bacteria isolated from Daya Bay.</title>
        <authorList>
            <person name="Zheng W."/>
            <person name="Yu S."/>
            <person name="Huang Y."/>
        </authorList>
    </citation>
    <scope>NUCLEOTIDE SEQUENCE [LARGE SCALE GENOMIC DNA]</scope>
    <source>
        <strain evidence="5 6">DP4N28-5</strain>
    </source>
</reference>
<dbReference type="InterPro" id="IPR000160">
    <property type="entry name" value="GGDEF_dom"/>
</dbReference>
<keyword evidence="5" id="KW-0548">Nucleotidyltransferase</keyword>
<dbReference type="Proteomes" id="UP000756530">
    <property type="component" value="Unassembled WGS sequence"/>
</dbReference>
<dbReference type="InterPro" id="IPR050469">
    <property type="entry name" value="Diguanylate_Cyclase"/>
</dbReference>
<dbReference type="PROSITE" id="PS50110">
    <property type="entry name" value="RESPONSE_REGULATORY"/>
    <property type="match status" value="1"/>
</dbReference>
<accession>A0ABS6T132</accession>
<dbReference type="CDD" id="cd01949">
    <property type="entry name" value="GGDEF"/>
    <property type="match status" value="1"/>
</dbReference>
<feature type="domain" description="GGDEF" evidence="4">
    <location>
        <begin position="322"/>
        <end position="457"/>
    </location>
</feature>
<proteinExistence type="predicted"/>
<dbReference type="InterPro" id="IPR001789">
    <property type="entry name" value="Sig_transdc_resp-reg_receiver"/>
</dbReference>
<evidence type="ECO:0000313" key="6">
    <source>
        <dbReference type="Proteomes" id="UP000756530"/>
    </source>
</evidence>
<evidence type="ECO:0000259" key="4">
    <source>
        <dbReference type="PROSITE" id="PS50887"/>
    </source>
</evidence>
<dbReference type="PROSITE" id="PS50887">
    <property type="entry name" value="GGDEF"/>
    <property type="match status" value="1"/>
</dbReference>
<dbReference type="SMART" id="SM00448">
    <property type="entry name" value="REC"/>
    <property type="match status" value="1"/>
</dbReference>
<dbReference type="NCBIfam" id="TIGR00254">
    <property type="entry name" value="GGDEF"/>
    <property type="match status" value="1"/>
</dbReference>
<dbReference type="Pfam" id="PF00072">
    <property type="entry name" value="Response_reg"/>
    <property type="match status" value="1"/>
</dbReference>
<dbReference type="GO" id="GO:0052621">
    <property type="term" value="F:diguanylate cyclase activity"/>
    <property type="evidence" value="ECO:0007669"/>
    <property type="project" value="UniProtKB-EC"/>
</dbReference>
<name>A0ABS6T132_9RHOB</name>
<keyword evidence="5" id="KW-0808">Transferase</keyword>
<feature type="domain" description="Response regulatory" evidence="3">
    <location>
        <begin position="4"/>
        <end position="120"/>
    </location>
</feature>
<dbReference type="RefSeq" id="WP_218390944.1">
    <property type="nucleotide sequence ID" value="NZ_JAHUZE010000001.1"/>
</dbReference>
<dbReference type="Pfam" id="PF00990">
    <property type="entry name" value="GGDEF"/>
    <property type="match status" value="1"/>
</dbReference>
<gene>
    <name evidence="5" type="ORF">KJP28_04080</name>
</gene>
<organism evidence="5 6">
    <name type="scientific">Maritimibacter dapengensis</name>
    <dbReference type="NCBI Taxonomy" id="2836868"/>
    <lineage>
        <taxon>Bacteria</taxon>
        <taxon>Pseudomonadati</taxon>
        <taxon>Pseudomonadota</taxon>
        <taxon>Alphaproteobacteria</taxon>
        <taxon>Rhodobacterales</taxon>
        <taxon>Roseobacteraceae</taxon>
        <taxon>Maritimibacter</taxon>
    </lineage>
</organism>
<evidence type="ECO:0000256" key="1">
    <source>
        <dbReference type="ARBA" id="ARBA00012528"/>
    </source>
</evidence>
<sequence length="463" mass="50127">MSGPILIADDLVTERIALKARLAGSHNRIVQVKTRDELLSEVALERPDAIVMDIGFDNDHGVDLCRRLKSSRDSRDIPVILYGVRNDENARIAAFEAGADDCLENLPGERLLQALLRNLMRKRSSHDELTRRRALVDVGELSEAQVGFNARMELALIAPDMATAMSWRHALAPNFAGAIRVHTRKTILNVSDDASLAPDAVIIAEDPKASKQTLQLVSELRSRPATRGSVILFQAAGAAHDMTDMALDLGADAVAPAIASAKELAIRLETLVAHKREMDRLRAFVEDQLDVALRDPLTGLFNRRYLDCYLKKLSRDAAISGSAFSIMILDLDRFKAINDGHGHVVGDHVLQAVASRVIDSIRDVDLAARIGGEEFLVVLQGADGDRAETIAQRLRRVIADHPISTPLGATPVSVTTSVGIATSSDGRDPVQDVIEAADRALYLSKSGGRNQVTHAPLAGGSRA</sequence>
<dbReference type="EC" id="2.7.7.65" evidence="1"/>
<evidence type="ECO:0000259" key="3">
    <source>
        <dbReference type="PROSITE" id="PS50110"/>
    </source>
</evidence>
<comment type="caution">
    <text evidence="5">The sequence shown here is derived from an EMBL/GenBank/DDBJ whole genome shotgun (WGS) entry which is preliminary data.</text>
</comment>
<dbReference type="PANTHER" id="PTHR45138:SF9">
    <property type="entry name" value="DIGUANYLATE CYCLASE DGCM-RELATED"/>
    <property type="match status" value="1"/>
</dbReference>
<keyword evidence="2" id="KW-0597">Phosphoprotein</keyword>
<evidence type="ECO:0000256" key="2">
    <source>
        <dbReference type="PROSITE-ProRule" id="PRU00169"/>
    </source>
</evidence>
<dbReference type="PANTHER" id="PTHR45138">
    <property type="entry name" value="REGULATORY COMPONENTS OF SENSORY TRANSDUCTION SYSTEM"/>
    <property type="match status" value="1"/>
</dbReference>
<dbReference type="EMBL" id="JAHUZE010000001">
    <property type="protein sequence ID" value="MBV7378092.1"/>
    <property type="molecule type" value="Genomic_DNA"/>
</dbReference>
<feature type="modified residue" description="4-aspartylphosphate" evidence="2">
    <location>
        <position position="53"/>
    </location>
</feature>
<dbReference type="SMART" id="SM00267">
    <property type="entry name" value="GGDEF"/>
    <property type="match status" value="1"/>
</dbReference>
<keyword evidence="6" id="KW-1185">Reference proteome</keyword>